<keyword evidence="3 8" id="KW-0349">Heme</keyword>
<evidence type="ECO:0000256" key="2">
    <source>
        <dbReference type="ARBA" id="ARBA00022448"/>
    </source>
</evidence>
<evidence type="ECO:0000256" key="6">
    <source>
        <dbReference type="ARBA" id="ARBA00022982"/>
    </source>
</evidence>
<dbReference type="InterPro" id="IPR051459">
    <property type="entry name" value="Cytochrome_c-type_DH"/>
</dbReference>
<dbReference type="PANTHER" id="PTHR35008">
    <property type="entry name" value="BLL4482 PROTEIN-RELATED"/>
    <property type="match status" value="1"/>
</dbReference>
<dbReference type="AlphaFoldDB" id="A0A0P1HGH7"/>
<dbReference type="SUPFAM" id="SSF46626">
    <property type="entry name" value="Cytochrome c"/>
    <property type="match status" value="1"/>
</dbReference>
<evidence type="ECO:0000256" key="1">
    <source>
        <dbReference type="ARBA" id="ARBA00001926"/>
    </source>
</evidence>
<dbReference type="RefSeq" id="WP_082645517.1">
    <property type="nucleotide sequence ID" value="NZ_FTNX01000012.1"/>
</dbReference>
<keyword evidence="7 8" id="KW-0408">Iron</keyword>
<keyword evidence="2" id="KW-0813">Transport</keyword>
<dbReference type="Gene3D" id="1.10.760.10">
    <property type="entry name" value="Cytochrome c-like domain"/>
    <property type="match status" value="1"/>
</dbReference>
<accession>A0A0P1HGH7</accession>
<dbReference type="STRING" id="340021.TM5383_03234"/>
<dbReference type="Pfam" id="PF00034">
    <property type="entry name" value="Cytochrom_C"/>
    <property type="match status" value="1"/>
</dbReference>
<dbReference type="PANTHER" id="PTHR35008:SF4">
    <property type="entry name" value="BLL4482 PROTEIN"/>
    <property type="match status" value="1"/>
</dbReference>
<organism evidence="10 11">
    <name type="scientific">Thalassovita mediterranea</name>
    <dbReference type="NCBI Taxonomy" id="340021"/>
    <lineage>
        <taxon>Bacteria</taxon>
        <taxon>Pseudomonadati</taxon>
        <taxon>Pseudomonadota</taxon>
        <taxon>Alphaproteobacteria</taxon>
        <taxon>Rhodobacterales</taxon>
        <taxon>Roseobacteraceae</taxon>
        <taxon>Thalassovita</taxon>
    </lineage>
</organism>
<reference evidence="10 11" key="1">
    <citation type="submission" date="2015-09" db="EMBL/GenBank/DDBJ databases">
        <authorList>
            <consortium name="Swine Surveillance"/>
        </authorList>
    </citation>
    <scope>NUCLEOTIDE SEQUENCE [LARGE SCALE GENOMIC DNA]</scope>
    <source>
        <strain evidence="10 11">CECT 8383</strain>
    </source>
</reference>
<evidence type="ECO:0000256" key="4">
    <source>
        <dbReference type="ARBA" id="ARBA00022660"/>
    </source>
</evidence>
<evidence type="ECO:0000313" key="10">
    <source>
        <dbReference type="EMBL" id="CUH85991.1"/>
    </source>
</evidence>
<dbReference type="InterPro" id="IPR009056">
    <property type="entry name" value="Cyt_c-like_dom"/>
</dbReference>
<dbReference type="PRINTS" id="PR00605">
    <property type="entry name" value="CYTCHROMECIC"/>
</dbReference>
<name>A0A0P1HGH7_9RHOB</name>
<keyword evidence="4" id="KW-0679">Respiratory chain</keyword>
<comment type="cofactor">
    <cofactor evidence="1">
        <name>heme c</name>
        <dbReference type="ChEBI" id="CHEBI:61717"/>
    </cofactor>
</comment>
<evidence type="ECO:0000259" key="9">
    <source>
        <dbReference type="PROSITE" id="PS51007"/>
    </source>
</evidence>
<evidence type="ECO:0000313" key="11">
    <source>
        <dbReference type="Proteomes" id="UP000051681"/>
    </source>
</evidence>
<protein>
    <submittedName>
        <fullName evidence="10">Putative bifunctional cbb3-type cytochrome c oxidase subunit II/cytochrome c</fullName>
    </submittedName>
</protein>
<feature type="domain" description="Cytochrome c" evidence="9">
    <location>
        <begin position="44"/>
        <end position="145"/>
    </location>
</feature>
<gene>
    <name evidence="10" type="ORF">TM5383_03234</name>
</gene>
<dbReference type="GO" id="GO:0009055">
    <property type="term" value="F:electron transfer activity"/>
    <property type="evidence" value="ECO:0007669"/>
    <property type="project" value="InterPro"/>
</dbReference>
<evidence type="ECO:0000256" key="5">
    <source>
        <dbReference type="ARBA" id="ARBA00022723"/>
    </source>
</evidence>
<dbReference type="Proteomes" id="UP000051681">
    <property type="component" value="Unassembled WGS sequence"/>
</dbReference>
<dbReference type="InterPro" id="IPR036909">
    <property type="entry name" value="Cyt_c-like_dom_sf"/>
</dbReference>
<dbReference type="GO" id="GO:0005506">
    <property type="term" value="F:iron ion binding"/>
    <property type="evidence" value="ECO:0007669"/>
    <property type="project" value="InterPro"/>
</dbReference>
<keyword evidence="6" id="KW-0249">Electron transport</keyword>
<evidence type="ECO:0000256" key="8">
    <source>
        <dbReference type="PROSITE-ProRule" id="PRU00433"/>
    </source>
</evidence>
<sequence>MDRCGVTRATLSLGIGLLLLLGAGIYVWTGAAAEAERGIMPEDIDIVAGKALYAETCAACHGANLEGQPDWRSPGEDGRLPAPPHDETGHTWHHGDQLLFDYTKLGGRAVMAAQGMDFDSGMPGFGDQLSDQEIWNILGYIKSTWPERIQDMQAMRTEGETRSREN</sequence>
<dbReference type="GO" id="GO:0020037">
    <property type="term" value="F:heme binding"/>
    <property type="evidence" value="ECO:0007669"/>
    <property type="project" value="InterPro"/>
</dbReference>
<proteinExistence type="predicted"/>
<evidence type="ECO:0000256" key="7">
    <source>
        <dbReference type="ARBA" id="ARBA00023004"/>
    </source>
</evidence>
<keyword evidence="5 8" id="KW-0479">Metal-binding</keyword>
<evidence type="ECO:0000256" key="3">
    <source>
        <dbReference type="ARBA" id="ARBA00022617"/>
    </source>
</evidence>
<dbReference type="PROSITE" id="PS51007">
    <property type="entry name" value="CYTC"/>
    <property type="match status" value="1"/>
</dbReference>
<keyword evidence="11" id="KW-1185">Reference proteome</keyword>
<dbReference type="InterPro" id="IPR008168">
    <property type="entry name" value="Cyt_C_IC"/>
</dbReference>
<dbReference type="EMBL" id="CYSF01000019">
    <property type="protein sequence ID" value="CUH85991.1"/>
    <property type="molecule type" value="Genomic_DNA"/>
</dbReference>